<dbReference type="Proteomes" id="UP000235672">
    <property type="component" value="Unassembled WGS sequence"/>
</dbReference>
<reference evidence="2 3" key="1">
    <citation type="submission" date="2016-05" db="EMBL/GenBank/DDBJ databases">
        <title>A degradative enzymes factory behind the ericoid mycorrhizal symbiosis.</title>
        <authorList>
            <consortium name="DOE Joint Genome Institute"/>
            <person name="Martino E."/>
            <person name="Morin E."/>
            <person name="Grelet G."/>
            <person name="Kuo A."/>
            <person name="Kohler A."/>
            <person name="Daghino S."/>
            <person name="Barry K."/>
            <person name="Choi C."/>
            <person name="Cichocki N."/>
            <person name="Clum A."/>
            <person name="Copeland A."/>
            <person name="Hainaut M."/>
            <person name="Haridas S."/>
            <person name="Labutti K."/>
            <person name="Lindquist E."/>
            <person name="Lipzen A."/>
            <person name="Khouja H.-R."/>
            <person name="Murat C."/>
            <person name="Ohm R."/>
            <person name="Olson A."/>
            <person name="Spatafora J."/>
            <person name="Veneault-Fourrey C."/>
            <person name="Henrissat B."/>
            <person name="Grigoriev I."/>
            <person name="Martin F."/>
            <person name="Perotto S."/>
        </authorList>
    </citation>
    <scope>NUCLEOTIDE SEQUENCE [LARGE SCALE GENOMIC DNA]</scope>
    <source>
        <strain evidence="2 3">UAMH 7357</strain>
    </source>
</reference>
<accession>A0A2J6PD25</accession>
<dbReference type="OrthoDB" id="3800696at2759"/>
<evidence type="ECO:0000313" key="2">
    <source>
        <dbReference type="EMBL" id="PMD11945.1"/>
    </source>
</evidence>
<evidence type="ECO:0000313" key="3">
    <source>
        <dbReference type="Proteomes" id="UP000235672"/>
    </source>
</evidence>
<name>A0A2J6PD25_9HELO</name>
<keyword evidence="1" id="KW-0732">Signal</keyword>
<sequence>MLIFPLLAFVSLVLSQESVSITTSISLITITAAPSTTPTGAPPALIGYSTETDIGAYIPWYCDQGQIWSQDGNYARCCDSDPSVECPIGISCLNTSLIVGPNSQQTWSWYVVRFYSFSLYECGLIVNPQ</sequence>
<evidence type="ECO:0000256" key="1">
    <source>
        <dbReference type="SAM" id="SignalP"/>
    </source>
</evidence>
<keyword evidence="3" id="KW-1185">Reference proteome</keyword>
<feature type="chain" id="PRO_5014466059" evidence="1">
    <location>
        <begin position="16"/>
        <end position="129"/>
    </location>
</feature>
<dbReference type="EMBL" id="KZ613610">
    <property type="protein sequence ID" value="PMD11945.1"/>
    <property type="molecule type" value="Genomic_DNA"/>
</dbReference>
<gene>
    <name evidence="2" type="ORF">NA56DRAFT_95824</name>
</gene>
<feature type="signal peptide" evidence="1">
    <location>
        <begin position="1"/>
        <end position="15"/>
    </location>
</feature>
<dbReference type="AlphaFoldDB" id="A0A2J6PD25"/>
<protein>
    <submittedName>
        <fullName evidence="2">Uncharacterized protein</fullName>
    </submittedName>
</protein>
<proteinExistence type="predicted"/>
<organism evidence="2 3">
    <name type="scientific">Hyaloscypha hepaticicola</name>
    <dbReference type="NCBI Taxonomy" id="2082293"/>
    <lineage>
        <taxon>Eukaryota</taxon>
        <taxon>Fungi</taxon>
        <taxon>Dikarya</taxon>
        <taxon>Ascomycota</taxon>
        <taxon>Pezizomycotina</taxon>
        <taxon>Leotiomycetes</taxon>
        <taxon>Helotiales</taxon>
        <taxon>Hyaloscyphaceae</taxon>
        <taxon>Hyaloscypha</taxon>
    </lineage>
</organism>